<dbReference type="Gramene" id="GBG62704">
    <property type="protein sequence ID" value="GBG62704"/>
    <property type="gene ID" value="CBR_g31721"/>
</dbReference>
<reference evidence="1 2" key="1">
    <citation type="journal article" date="2018" name="Cell">
        <title>The Chara Genome: Secondary Complexity and Implications for Plant Terrestrialization.</title>
        <authorList>
            <person name="Nishiyama T."/>
            <person name="Sakayama H."/>
            <person name="Vries J.D."/>
            <person name="Buschmann H."/>
            <person name="Saint-Marcoux D."/>
            <person name="Ullrich K.K."/>
            <person name="Haas F.B."/>
            <person name="Vanderstraeten L."/>
            <person name="Becker D."/>
            <person name="Lang D."/>
            <person name="Vosolsobe S."/>
            <person name="Rombauts S."/>
            <person name="Wilhelmsson P.K.I."/>
            <person name="Janitza P."/>
            <person name="Kern R."/>
            <person name="Heyl A."/>
            <person name="Rumpler F."/>
            <person name="Villalobos L.I.A.C."/>
            <person name="Clay J.M."/>
            <person name="Skokan R."/>
            <person name="Toyoda A."/>
            <person name="Suzuki Y."/>
            <person name="Kagoshima H."/>
            <person name="Schijlen E."/>
            <person name="Tajeshwar N."/>
            <person name="Catarino B."/>
            <person name="Hetherington A.J."/>
            <person name="Saltykova A."/>
            <person name="Bonnot C."/>
            <person name="Breuninger H."/>
            <person name="Symeonidi A."/>
            <person name="Radhakrishnan G.V."/>
            <person name="Van Nieuwerburgh F."/>
            <person name="Deforce D."/>
            <person name="Chang C."/>
            <person name="Karol K.G."/>
            <person name="Hedrich R."/>
            <person name="Ulvskov P."/>
            <person name="Glockner G."/>
            <person name="Delwiche C.F."/>
            <person name="Petrasek J."/>
            <person name="Van de Peer Y."/>
            <person name="Friml J."/>
            <person name="Beilby M."/>
            <person name="Dolan L."/>
            <person name="Kohara Y."/>
            <person name="Sugano S."/>
            <person name="Fujiyama A."/>
            <person name="Delaux P.-M."/>
            <person name="Quint M."/>
            <person name="TheiBen G."/>
            <person name="Hagemann M."/>
            <person name="Harholt J."/>
            <person name="Dunand C."/>
            <person name="Zachgo S."/>
            <person name="Langdale J."/>
            <person name="Maumus F."/>
            <person name="Straeten D.V.D."/>
            <person name="Gould S.B."/>
            <person name="Rensing S.A."/>
        </authorList>
    </citation>
    <scope>NUCLEOTIDE SEQUENCE [LARGE SCALE GENOMIC DNA]</scope>
    <source>
        <strain evidence="1 2">S276</strain>
    </source>
</reference>
<dbReference type="InterPro" id="IPR011990">
    <property type="entry name" value="TPR-like_helical_dom_sf"/>
</dbReference>
<dbReference type="Proteomes" id="UP000265515">
    <property type="component" value="Unassembled WGS sequence"/>
</dbReference>
<dbReference type="OMA" id="ANPPDIE"/>
<gene>
    <name evidence="1" type="ORF">CBR_g31721</name>
</gene>
<name>A0A388JY08_CHABU</name>
<dbReference type="SUPFAM" id="SSF81901">
    <property type="entry name" value="HCP-like"/>
    <property type="match status" value="2"/>
</dbReference>
<dbReference type="STRING" id="69332.A0A388JY08"/>
<dbReference type="EMBL" id="BFEA01000031">
    <property type="protein sequence ID" value="GBG62704.1"/>
    <property type="molecule type" value="Genomic_DNA"/>
</dbReference>
<dbReference type="PANTHER" id="PTHR45011:SF1">
    <property type="entry name" value="DAP3-BINDING CELL DEATH ENHANCER 1"/>
    <property type="match status" value="1"/>
</dbReference>
<evidence type="ECO:0000313" key="1">
    <source>
        <dbReference type="EMBL" id="GBG62704.1"/>
    </source>
</evidence>
<evidence type="ECO:0000313" key="2">
    <source>
        <dbReference type="Proteomes" id="UP000265515"/>
    </source>
</evidence>
<keyword evidence="2" id="KW-1185">Reference proteome</keyword>
<sequence>MRGYFRSAPRLVADELSTTIWDPSIEAAPLDEKIRHHVALNLPRSLMAPSLSTDEKTKMGEAYLDGKFGAPEDVKHAIWWFTAAAKEGDADGQFQLGLLYEQGGRSELDDDDLAFDWFMKAAQLGHAKAALVIGRWFQQGRGPTPVAKVERLGRAAPRTPIARRGERELLEEGLRWFMLAAQRQLPEGQYEVGRCYESGQGCAKKTLEEAVVYYRMASSQGFPPAQYRMGVCYERGEGVGSQDWYQAVNLYRRAAEQGNAEARVALGKCLERGVGGLERSMTTAAAMYGLAAAQENAEAQYLYGLCCEEGRGVNRDDELALAWYRKAAYQGYEPAKEKLRGRG</sequence>
<protein>
    <submittedName>
        <fullName evidence="1">Uncharacterized protein</fullName>
    </submittedName>
</protein>
<dbReference type="Pfam" id="PF08238">
    <property type="entry name" value="Sel1"/>
    <property type="match status" value="6"/>
</dbReference>
<dbReference type="Gene3D" id="1.25.40.10">
    <property type="entry name" value="Tetratricopeptide repeat domain"/>
    <property type="match status" value="2"/>
</dbReference>
<dbReference type="OrthoDB" id="272077at2759"/>
<dbReference type="InterPro" id="IPR006597">
    <property type="entry name" value="Sel1-like"/>
</dbReference>
<comment type="caution">
    <text evidence="1">The sequence shown here is derived from an EMBL/GenBank/DDBJ whole genome shotgun (WGS) entry which is preliminary data.</text>
</comment>
<dbReference type="SMART" id="SM00671">
    <property type="entry name" value="SEL1"/>
    <property type="match status" value="6"/>
</dbReference>
<dbReference type="PANTHER" id="PTHR45011">
    <property type="entry name" value="DAP3-BINDING CELL DEATH ENHANCER 1"/>
    <property type="match status" value="1"/>
</dbReference>
<dbReference type="AlphaFoldDB" id="A0A388JY08"/>
<organism evidence="1 2">
    <name type="scientific">Chara braunii</name>
    <name type="common">Braun's stonewort</name>
    <dbReference type="NCBI Taxonomy" id="69332"/>
    <lineage>
        <taxon>Eukaryota</taxon>
        <taxon>Viridiplantae</taxon>
        <taxon>Streptophyta</taxon>
        <taxon>Charophyceae</taxon>
        <taxon>Charales</taxon>
        <taxon>Characeae</taxon>
        <taxon>Chara</taxon>
    </lineage>
</organism>
<dbReference type="InterPro" id="IPR052748">
    <property type="entry name" value="ISR_Activator"/>
</dbReference>
<accession>A0A388JY08</accession>
<proteinExistence type="predicted"/>